<evidence type="ECO:0000256" key="1">
    <source>
        <dbReference type="SAM" id="Phobius"/>
    </source>
</evidence>
<proteinExistence type="predicted"/>
<gene>
    <name evidence="2" type="ORF">SAMN02194393_04997</name>
</gene>
<evidence type="ECO:0000313" key="2">
    <source>
        <dbReference type="EMBL" id="SKC89274.1"/>
    </source>
</evidence>
<evidence type="ECO:0008006" key="4">
    <source>
        <dbReference type="Google" id="ProtNLM"/>
    </source>
</evidence>
<reference evidence="2 3" key="1">
    <citation type="submission" date="2017-02" db="EMBL/GenBank/DDBJ databases">
        <authorList>
            <person name="Peterson S.W."/>
        </authorList>
    </citation>
    <scope>NUCLEOTIDE SEQUENCE [LARGE SCALE GENOMIC DNA]</scope>
    <source>
        <strain evidence="2 3">M1</strain>
    </source>
</reference>
<keyword evidence="1" id="KW-0472">Membrane</keyword>
<dbReference type="OrthoDB" id="1705981at2"/>
<name>A0A1T5MMP3_9FIRM</name>
<keyword evidence="1" id="KW-0812">Transmembrane</keyword>
<organism evidence="2 3">
    <name type="scientific">Maledivibacter halophilus</name>
    <dbReference type="NCBI Taxonomy" id="36842"/>
    <lineage>
        <taxon>Bacteria</taxon>
        <taxon>Bacillati</taxon>
        <taxon>Bacillota</taxon>
        <taxon>Clostridia</taxon>
        <taxon>Peptostreptococcales</taxon>
        <taxon>Caminicellaceae</taxon>
        <taxon>Maledivibacter</taxon>
    </lineage>
</organism>
<sequence>MKNSNQFERLLKQAFSPTVEPNEDLNQKIISQLKENDIMKPAYRKRISGVLVAATLIFTMSIGAFATWHFLSPKQVADNFEDKTLAHAFDDENAIEINESVVSGGYSFTLLGIVSGEGLSDFRHSAEDIHPNRTYAVVSIAKEDGSKMPDTQDEEYGQVPFFISPLIKGQKPWQVNIASMNGAYSECVIDGIMYRLIECDGVEIFADRGLYLCISTSNFYDINAFNYNEETGEITLNTDYNGANALFNLPLDITKANQDKAEKYLQELLKEDEADFADSEELDIFWAKLEDEIKNGKGIVIPESVKEVTYDEYGMACYEYKDEDGSCYEISFDVDGLFEEGETGVSEIQSINESRDGEGNKEVTVVQFTRDAQGVITGMVIELKVDQIDPLILDKILEN</sequence>
<dbReference type="Proteomes" id="UP000190285">
    <property type="component" value="Unassembled WGS sequence"/>
</dbReference>
<dbReference type="RefSeq" id="WP_079495592.1">
    <property type="nucleotide sequence ID" value="NZ_FUZT01000019.1"/>
</dbReference>
<feature type="transmembrane region" description="Helical" evidence="1">
    <location>
        <begin position="49"/>
        <end position="71"/>
    </location>
</feature>
<dbReference type="EMBL" id="FUZT01000019">
    <property type="protein sequence ID" value="SKC89274.1"/>
    <property type="molecule type" value="Genomic_DNA"/>
</dbReference>
<protein>
    <recommendedName>
        <fullName evidence="4">DUF4179 domain-containing protein</fullName>
    </recommendedName>
</protein>
<accession>A0A1T5MMP3</accession>
<keyword evidence="3" id="KW-1185">Reference proteome</keyword>
<keyword evidence="1" id="KW-1133">Transmembrane helix</keyword>
<evidence type="ECO:0000313" key="3">
    <source>
        <dbReference type="Proteomes" id="UP000190285"/>
    </source>
</evidence>
<dbReference type="AlphaFoldDB" id="A0A1T5MMP3"/>